<dbReference type="PANTHER" id="PTHR43280">
    <property type="entry name" value="ARAC-FAMILY TRANSCRIPTIONAL REGULATOR"/>
    <property type="match status" value="1"/>
</dbReference>
<dbReference type="EMBL" id="VIRV01000001">
    <property type="protein sequence ID" value="MBY0757685.1"/>
    <property type="molecule type" value="Genomic_DNA"/>
</dbReference>
<dbReference type="SUPFAM" id="SSF46689">
    <property type="entry name" value="Homeodomain-like"/>
    <property type="match status" value="2"/>
</dbReference>
<dbReference type="SMART" id="SM00342">
    <property type="entry name" value="HTH_ARAC"/>
    <property type="match status" value="1"/>
</dbReference>
<dbReference type="PANTHER" id="PTHR43280:SF28">
    <property type="entry name" value="HTH-TYPE TRANSCRIPTIONAL ACTIVATOR RHAS"/>
    <property type="match status" value="1"/>
</dbReference>
<evidence type="ECO:0000313" key="6">
    <source>
        <dbReference type="Proteomes" id="UP000779049"/>
    </source>
</evidence>
<evidence type="ECO:0000256" key="3">
    <source>
        <dbReference type="ARBA" id="ARBA00023163"/>
    </source>
</evidence>
<evidence type="ECO:0000259" key="4">
    <source>
        <dbReference type="PROSITE" id="PS01124"/>
    </source>
</evidence>
<dbReference type="InterPro" id="IPR003313">
    <property type="entry name" value="AraC-bd"/>
</dbReference>
<keyword evidence="6" id="KW-1185">Reference proteome</keyword>
<dbReference type="PROSITE" id="PS01124">
    <property type="entry name" value="HTH_ARAC_FAMILY_2"/>
    <property type="match status" value="1"/>
</dbReference>
<dbReference type="InterPro" id="IPR018060">
    <property type="entry name" value="HTH_AraC"/>
</dbReference>
<dbReference type="Pfam" id="PF02311">
    <property type="entry name" value="AraC_binding"/>
    <property type="match status" value="1"/>
</dbReference>
<keyword evidence="1" id="KW-0805">Transcription regulation</keyword>
<dbReference type="Gene3D" id="1.10.10.60">
    <property type="entry name" value="Homeodomain-like"/>
    <property type="match status" value="2"/>
</dbReference>
<evidence type="ECO:0000313" key="5">
    <source>
        <dbReference type="EMBL" id="MBY0757685.1"/>
    </source>
</evidence>
<dbReference type="Pfam" id="PF12833">
    <property type="entry name" value="HTH_18"/>
    <property type="match status" value="1"/>
</dbReference>
<keyword evidence="3" id="KW-0804">Transcription</keyword>
<organism evidence="5 6">
    <name type="scientific">Sellimonas caecigallum</name>
    <dbReference type="NCBI Taxonomy" id="2592333"/>
    <lineage>
        <taxon>Bacteria</taxon>
        <taxon>Bacillati</taxon>
        <taxon>Bacillota</taxon>
        <taxon>Clostridia</taxon>
        <taxon>Lachnospirales</taxon>
        <taxon>Lachnospiraceae</taxon>
        <taxon>Sellimonas</taxon>
    </lineage>
</organism>
<dbReference type="RefSeq" id="WP_087213243.1">
    <property type="nucleotide sequence ID" value="NZ_CP173660.1"/>
</dbReference>
<proteinExistence type="predicted"/>
<name>A0ABS7L3T7_9FIRM</name>
<gene>
    <name evidence="5" type="ORF">FLB61_00960</name>
</gene>
<keyword evidence="2" id="KW-0238">DNA-binding</keyword>
<feature type="domain" description="HTH araC/xylS-type" evidence="4">
    <location>
        <begin position="194"/>
        <end position="292"/>
    </location>
</feature>
<evidence type="ECO:0000256" key="1">
    <source>
        <dbReference type="ARBA" id="ARBA00023015"/>
    </source>
</evidence>
<dbReference type="Proteomes" id="UP000779049">
    <property type="component" value="Unassembled WGS sequence"/>
</dbReference>
<dbReference type="InterPro" id="IPR014710">
    <property type="entry name" value="RmlC-like_jellyroll"/>
</dbReference>
<dbReference type="SUPFAM" id="SSF51215">
    <property type="entry name" value="Regulatory protein AraC"/>
    <property type="match status" value="1"/>
</dbReference>
<comment type="caution">
    <text evidence="5">The sequence shown here is derived from an EMBL/GenBank/DDBJ whole genome shotgun (WGS) entry which is preliminary data.</text>
</comment>
<dbReference type="InterPro" id="IPR037923">
    <property type="entry name" value="HTH-like"/>
</dbReference>
<dbReference type="CDD" id="cd02208">
    <property type="entry name" value="cupin_RmlC-like"/>
    <property type="match status" value="1"/>
</dbReference>
<evidence type="ECO:0000256" key="2">
    <source>
        <dbReference type="ARBA" id="ARBA00023125"/>
    </source>
</evidence>
<reference evidence="5 6" key="1">
    <citation type="journal article" date="2020" name="New Microbes New Infect">
        <title>Sellimonas caecigallum sp. nov., description and genome sequence of a new member of the Sellimonas genus isolated from the cecum of feral chicken.</title>
        <authorList>
            <person name="Wongkuna S."/>
            <person name="Ghimire S."/>
            <person name="Antony L."/>
            <person name="Chankhamhaengdecha S."/>
            <person name="Janvilisri T."/>
            <person name="Scaria J."/>
        </authorList>
    </citation>
    <scope>NUCLEOTIDE SEQUENCE [LARGE SCALE GENOMIC DNA]</scope>
    <source>
        <strain evidence="5 6">SW451</strain>
    </source>
</reference>
<sequence length="300" mass="35288">MQIRTDEEKKELKQHGDYTFPVRLSEEMLSRYEGGSFMWHWHSEIELTLIRKGCIDYHVNGEHYLLKEGDGIFCNSNVLHSGYRVGSSDCQYFSVTFHPKFIYGFENSVLQTKYVQPILNTGYFSSSVFCRGEESQDHVLSLLWEIFDLYCKQDKDMEFRLHLILSEIWFSLYQRFLLVSCPESGGAAYIGRLKDILEYIHTSYRQPLTLEEIAEQAHLSKSECCRFFKKHMHMTLFDYLLYYRIQQSLPLLKEGQCTIAKAAELSGFSSACYYSKIFRREMHCTPKQYQNSFIDPDGSH</sequence>
<protein>
    <submittedName>
        <fullName evidence="5">AraC family transcriptional regulator</fullName>
    </submittedName>
</protein>
<dbReference type="Gene3D" id="2.60.120.10">
    <property type="entry name" value="Jelly Rolls"/>
    <property type="match status" value="1"/>
</dbReference>
<accession>A0ABS7L3T7</accession>
<dbReference type="InterPro" id="IPR009057">
    <property type="entry name" value="Homeodomain-like_sf"/>
</dbReference>